<reference evidence="5 8" key="2">
    <citation type="submission" date="2021-03" db="EMBL/GenBank/DDBJ databases">
        <title>Genome Sequence of Bradyrhizobium vignae strain ISRA400.</title>
        <authorList>
            <person name="Tisa L.S."/>
            <person name="Svistoonoff S."/>
            <person name="Hocher V."/>
            <person name="Fall S."/>
            <person name="Zaiya A."/>
            <person name="Naing D."/>
            <person name="Niang N."/>
            <person name="Diouf A."/>
            <person name="Dasylva M.C."/>
            <person name="Toure O."/>
            <person name="Gueye M."/>
            <person name="Gully D."/>
            <person name="Tisseyre P."/>
            <person name="Simpson S."/>
            <person name="Morris K."/>
            <person name="Thomas W.K."/>
        </authorList>
    </citation>
    <scope>NUCLEOTIDE SEQUENCE [LARGE SCALE GENOMIC DNA]</scope>
    <source>
        <strain evidence="5 8">ISRA400</strain>
    </source>
</reference>
<dbReference type="EMBL" id="JAGIKT010000026">
    <property type="protein sequence ID" value="MBP0112132.1"/>
    <property type="molecule type" value="Genomic_DNA"/>
</dbReference>
<name>A0A2U3Q6Q8_9BRAD</name>
<dbReference type="EMBL" id="LS398110">
    <property type="protein sequence ID" value="SPP97087.1"/>
    <property type="molecule type" value="Genomic_DNA"/>
</dbReference>
<dbReference type="GO" id="GO:0003700">
    <property type="term" value="F:DNA-binding transcription factor activity"/>
    <property type="evidence" value="ECO:0007669"/>
    <property type="project" value="InterPro"/>
</dbReference>
<evidence type="ECO:0000313" key="6">
    <source>
        <dbReference type="EMBL" id="SPP97087.1"/>
    </source>
</evidence>
<sequence length="42" mass="4963">MSDIALVAGFSDVSYFNRLFRARFGDTPREVRRRGVRQDDRE</sequence>
<evidence type="ECO:0000256" key="1">
    <source>
        <dbReference type="ARBA" id="ARBA00023015"/>
    </source>
</evidence>
<evidence type="ECO:0000313" key="7">
    <source>
        <dbReference type="Proteomes" id="UP000246085"/>
    </source>
</evidence>
<reference evidence="6 7" key="1">
    <citation type="submission" date="2018-03" db="EMBL/GenBank/DDBJ databases">
        <authorList>
            <person name="Gully D."/>
        </authorList>
    </citation>
    <scope>NUCLEOTIDE SEQUENCE [LARGE SCALE GENOMIC DNA]</scope>
    <source>
        <strain evidence="6">ORS3257</strain>
    </source>
</reference>
<dbReference type="Proteomes" id="UP000669317">
    <property type="component" value="Unassembled WGS sequence"/>
</dbReference>
<evidence type="ECO:0000256" key="3">
    <source>
        <dbReference type="ARBA" id="ARBA00023163"/>
    </source>
</evidence>
<keyword evidence="3" id="KW-0804">Transcription</keyword>
<keyword evidence="8" id="KW-1185">Reference proteome</keyword>
<dbReference type="Proteomes" id="UP000246085">
    <property type="component" value="Chromosome BRAD3257"/>
</dbReference>
<evidence type="ECO:0000259" key="4">
    <source>
        <dbReference type="PROSITE" id="PS01124"/>
    </source>
</evidence>
<feature type="domain" description="HTH araC/xylS-type" evidence="4">
    <location>
        <begin position="1"/>
        <end position="34"/>
    </location>
</feature>
<dbReference type="AlphaFoldDB" id="A0A2U3Q6Q8"/>
<evidence type="ECO:0000313" key="5">
    <source>
        <dbReference type="EMBL" id="MBP0112132.1"/>
    </source>
</evidence>
<dbReference type="Gene3D" id="1.10.10.60">
    <property type="entry name" value="Homeodomain-like"/>
    <property type="match status" value="1"/>
</dbReference>
<dbReference type="SUPFAM" id="SSF46689">
    <property type="entry name" value="Homeodomain-like"/>
    <property type="match status" value="1"/>
</dbReference>
<organism evidence="6 7">
    <name type="scientific">Bradyrhizobium vignae</name>
    <dbReference type="NCBI Taxonomy" id="1549949"/>
    <lineage>
        <taxon>Bacteria</taxon>
        <taxon>Pseudomonadati</taxon>
        <taxon>Pseudomonadota</taxon>
        <taxon>Alphaproteobacteria</taxon>
        <taxon>Hyphomicrobiales</taxon>
        <taxon>Nitrobacteraceae</taxon>
        <taxon>Bradyrhizobium</taxon>
    </lineage>
</organism>
<dbReference type="PROSITE" id="PS01124">
    <property type="entry name" value="HTH_ARAC_FAMILY_2"/>
    <property type="match status" value="1"/>
</dbReference>
<evidence type="ECO:0000256" key="2">
    <source>
        <dbReference type="ARBA" id="ARBA00023125"/>
    </source>
</evidence>
<dbReference type="InterPro" id="IPR020449">
    <property type="entry name" value="Tscrpt_reg_AraC-type_HTH"/>
</dbReference>
<dbReference type="Pfam" id="PF12833">
    <property type="entry name" value="HTH_18"/>
    <property type="match status" value="1"/>
</dbReference>
<keyword evidence="1" id="KW-0805">Transcription regulation</keyword>
<dbReference type="GO" id="GO:0043565">
    <property type="term" value="F:sequence-specific DNA binding"/>
    <property type="evidence" value="ECO:0007669"/>
    <property type="project" value="InterPro"/>
</dbReference>
<dbReference type="KEGG" id="bvz:BRAD3257_6178"/>
<proteinExistence type="predicted"/>
<dbReference type="PRINTS" id="PR00032">
    <property type="entry name" value="HTHARAC"/>
</dbReference>
<dbReference type="InterPro" id="IPR009057">
    <property type="entry name" value="Homeodomain-like_sf"/>
</dbReference>
<evidence type="ECO:0000313" key="8">
    <source>
        <dbReference type="Proteomes" id="UP000669317"/>
    </source>
</evidence>
<gene>
    <name evidence="6" type="ORF">BRAD3257_6178</name>
    <name evidence="5" type="ORF">JWS04_13770</name>
</gene>
<protein>
    <submittedName>
        <fullName evidence="5">AraC family transcriptional regulator</fullName>
    </submittedName>
</protein>
<dbReference type="InterPro" id="IPR018060">
    <property type="entry name" value="HTH_AraC"/>
</dbReference>
<accession>A0A2U3Q6Q8</accession>
<keyword evidence="2" id="KW-0238">DNA-binding</keyword>